<dbReference type="Pfam" id="PF01610">
    <property type="entry name" value="DDE_Tnp_ISL3"/>
    <property type="match status" value="1"/>
</dbReference>
<evidence type="ECO:0000313" key="2">
    <source>
        <dbReference type="EMBL" id="QUS59158.1"/>
    </source>
</evidence>
<accession>A0ABX8AX62</accession>
<geneLocation type="plasmid" evidence="2 3">
    <name>pAb134-04</name>
</geneLocation>
<evidence type="ECO:0000313" key="3">
    <source>
        <dbReference type="Proteomes" id="UP000680706"/>
    </source>
</evidence>
<proteinExistence type="predicted"/>
<keyword evidence="3" id="KW-1185">Reference proteome</keyword>
<organism evidence="2 3">
    <name type="scientific">Pseudovibrio brasiliensis</name>
    <dbReference type="NCBI Taxonomy" id="1898042"/>
    <lineage>
        <taxon>Bacteria</taxon>
        <taxon>Pseudomonadati</taxon>
        <taxon>Pseudomonadota</taxon>
        <taxon>Alphaproteobacteria</taxon>
        <taxon>Hyphomicrobiales</taxon>
        <taxon>Stappiaceae</taxon>
        <taxon>Pseudovibrio</taxon>
    </lineage>
</organism>
<evidence type="ECO:0000259" key="1">
    <source>
        <dbReference type="Pfam" id="PF01610"/>
    </source>
</evidence>
<protein>
    <submittedName>
        <fullName evidence="2">Transposase</fullName>
    </submittedName>
</protein>
<feature type="domain" description="Transposase IS204/IS1001/IS1096/IS1165 DDE" evidence="1">
    <location>
        <begin position="4"/>
        <end position="136"/>
    </location>
</feature>
<dbReference type="InterPro" id="IPR047951">
    <property type="entry name" value="Transpos_ISL3"/>
</dbReference>
<dbReference type="EMBL" id="CP074130">
    <property type="protein sequence ID" value="QUS59158.1"/>
    <property type="molecule type" value="Genomic_DNA"/>
</dbReference>
<dbReference type="Proteomes" id="UP000680706">
    <property type="component" value="Plasmid pAb134-04"/>
</dbReference>
<name>A0ABX8AX62_9HYPH</name>
<dbReference type="PANTHER" id="PTHR33498">
    <property type="entry name" value="TRANSPOSASE FOR INSERTION SEQUENCE ELEMENT IS1557"/>
    <property type="match status" value="1"/>
</dbReference>
<keyword evidence="2" id="KW-0614">Plasmid</keyword>
<sequence length="148" mass="17431">MPAQDYSKLEGVMWALRRNYECLSLADKDKLQILYKHSPVLKQAHYYALKLTHIFNSHSTRKSAMAKINRWISSVEKSGLRCFDRFIKTLIRYKGAIANYFKARKNSGFVEGLNNKIKVIKRRCYGLFNIRTIIQRLFLDLQGYEKFA</sequence>
<gene>
    <name evidence="2" type="ORF">KGB56_26560</name>
</gene>
<dbReference type="PANTHER" id="PTHR33498:SF1">
    <property type="entry name" value="TRANSPOSASE FOR INSERTION SEQUENCE ELEMENT IS1557"/>
    <property type="match status" value="1"/>
</dbReference>
<dbReference type="InterPro" id="IPR002560">
    <property type="entry name" value="Transposase_DDE"/>
</dbReference>
<reference evidence="2 3" key="1">
    <citation type="journal article" date="2021" name="Angew. Chem. Int. Ed. Engl.">
        <title>A novel family of nonribosomal peptides modulate collective behavior in Pseudovibrio bacteria isolated from marine sponges.</title>
        <authorList>
            <person name="Ioca L.P."/>
            <person name="Dai Y."/>
            <person name="Kunakom S."/>
            <person name="Diaz-Espinosa J."/>
            <person name="Krunic A."/>
            <person name="Crnkovic C.M."/>
            <person name="Orjala J."/>
            <person name="Sanchez L.M."/>
            <person name="Ferreira A.G."/>
            <person name="Berlinck R.G.S."/>
            <person name="Eustaquio A.S."/>
        </authorList>
    </citation>
    <scope>NUCLEOTIDE SEQUENCE [LARGE SCALE GENOMIC DNA]</scope>
    <source>
        <strain evidence="2 3">Ab134</strain>
        <plasmid evidence="2 3">pAb134-04</plasmid>
    </source>
</reference>